<accession>A0A378WCU5</accession>
<sequence length="68" mass="7256">MTAIPSLPSGASPGCQLDVEIPGTPRQGCVKAFGNMLRPGRPLTEAEIADRDEAVHNVYRVARLRGVL</sequence>
<reference evidence="1 2" key="1">
    <citation type="submission" date="2018-06" db="EMBL/GenBank/DDBJ databases">
        <authorList>
            <consortium name="Pathogen Informatics"/>
            <person name="Doyle S."/>
        </authorList>
    </citation>
    <scope>NUCLEOTIDE SEQUENCE [LARGE SCALE GENOMIC DNA]</scope>
    <source>
        <strain evidence="1 2">NCTC1542</strain>
    </source>
</reference>
<gene>
    <name evidence="1" type="ORF">NCTC1542_06954</name>
</gene>
<proteinExistence type="predicted"/>
<dbReference type="EMBL" id="UGQY01000006">
    <property type="protein sequence ID" value="SUA31599.1"/>
    <property type="molecule type" value="Genomic_DNA"/>
</dbReference>
<dbReference type="Proteomes" id="UP000255389">
    <property type="component" value="Unassembled WGS sequence"/>
</dbReference>
<evidence type="ECO:0000313" key="1">
    <source>
        <dbReference type="EMBL" id="SUA31599.1"/>
    </source>
</evidence>
<dbReference type="AlphaFoldDB" id="A0A378WCU5"/>
<name>A0A378WCU5_MYCFO</name>
<evidence type="ECO:0000313" key="2">
    <source>
        <dbReference type="Proteomes" id="UP000255389"/>
    </source>
</evidence>
<protein>
    <submittedName>
        <fullName evidence="1">Uncharacterized protein</fullName>
    </submittedName>
</protein>
<organism evidence="1 2">
    <name type="scientific">Mycolicibacterium fortuitum</name>
    <name type="common">Mycobacterium fortuitum</name>
    <dbReference type="NCBI Taxonomy" id="1766"/>
    <lineage>
        <taxon>Bacteria</taxon>
        <taxon>Bacillati</taxon>
        <taxon>Actinomycetota</taxon>
        <taxon>Actinomycetes</taxon>
        <taxon>Mycobacteriales</taxon>
        <taxon>Mycobacteriaceae</taxon>
        <taxon>Mycolicibacterium</taxon>
    </lineage>
</organism>